<evidence type="ECO:0000313" key="1">
    <source>
        <dbReference type="EMBL" id="KAJ3982025.1"/>
    </source>
</evidence>
<gene>
    <name evidence="1" type="ORF">F5890DRAFT_438318</name>
</gene>
<protein>
    <submittedName>
        <fullName evidence="1">Uncharacterized protein</fullName>
    </submittedName>
</protein>
<accession>A0AA38PVH5</accession>
<dbReference type="AlphaFoldDB" id="A0AA38PVH5"/>
<organism evidence="1 2">
    <name type="scientific">Lentinula detonsa</name>
    <dbReference type="NCBI Taxonomy" id="2804962"/>
    <lineage>
        <taxon>Eukaryota</taxon>
        <taxon>Fungi</taxon>
        <taxon>Dikarya</taxon>
        <taxon>Basidiomycota</taxon>
        <taxon>Agaricomycotina</taxon>
        <taxon>Agaricomycetes</taxon>
        <taxon>Agaricomycetidae</taxon>
        <taxon>Agaricales</taxon>
        <taxon>Marasmiineae</taxon>
        <taxon>Omphalotaceae</taxon>
        <taxon>Lentinula</taxon>
    </lineage>
</organism>
<dbReference type="EMBL" id="MU802082">
    <property type="protein sequence ID" value="KAJ3982025.1"/>
    <property type="molecule type" value="Genomic_DNA"/>
</dbReference>
<reference evidence="1" key="1">
    <citation type="submission" date="2022-08" db="EMBL/GenBank/DDBJ databases">
        <authorList>
            <consortium name="DOE Joint Genome Institute"/>
            <person name="Min B."/>
            <person name="Riley R."/>
            <person name="Sierra-Patev S."/>
            <person name="Naranjo-Ortiz M."/>
            <person name="Looney B."/>
            <person name="Konkel Z."/>
            <person name="Slot J.C."/>
            <person name="Sakamoto Y."/>
            <person name="Steenwyk J.L."/>
            <person name="Rokas A."/>
            <person name="Carro J."/>
            <person name="Camarero S."/>
            <person name="Ferreira P."/>
            <person name="Molpeceres G."/>
            <person name="Ruiz-Duenas F.J."/>
            <person name="Serrano A."/>
            <person name="Henrissat B."/>
            <person name="Drula E."/>
            <person name="Hughes K.W."/>
            <person name="Mata J.L."/>
            <person name="Ishikawa N.K."/>
            <person name="Vargas-Isla R."/>
            <person name="Ushijima S."/>
            <person name="Smith C.A."/>
            <person name="Ahrendt S."/>
            <person name="Andreopoulos W."/>
            <person name="He G."/>
            <person name="Labutti K."/>
            <person name="Lipzen A."/>
            <person name="Ng V."/>
            <person name="Sandor L."/>
            <person name="Barry K."/>
            <person name="Martinez A.T."/>
            <person name="Xiao Y."/>
            <person name="Gibbons J.G."/>
            <person name="Terashima K."/>
            <person name="Hibbett D.S."/>
            <person name="Grigoriev I.V."/>
        </authorList>
    </citation>
    <scope>NUCLEOTIDE SEQUENCE</scope>
    <source>
        <strain evidence="1">TFB7829</strain>
    </source>
</reference>
<dbReference type="Proteomes" id="UP001163850">
    <property type="component" value="Unassembled WGS sequence"/>
</dbReference>
<sequence length="90" mass="10543">MQSPPYIRSILLVVFNLDISLPQDPYNVASYGRGKCLFCHFVPVNNNVFLRHENWMLQLRFEIEQIKRRNKNLAASVLRESSRTESTKTC</sequence>
<proteinExistence type="predicted"/>
<name>A0AA38PVH5_9AGAR</name>
<comment type="caution">
    <text evidence="1">The sequence shown here is derived from an EMBL/GenBank/DDBJ whole genome shotgun (WGS) entry which is preliminary data.</text>
</comment>
<evidence type="ECO:0000313" key="2">
    <source>
        <dbReference type="Proteomes" id="UP001163850"/>
    </source>
</evidence>